<sequence length="320" mass="35744">MIEHIEKEKSQVATPPPAAITTPSGPPVAPTVRAQPPTPKKPPAPEKNDKKKLVRKVFGLSSGTVHHSRLPIFAATRRPTERIQWIFENSWGTAEVTGKLGQNHRDLHDLVMTEGIEYKQGLQRELYVTIDPYDIQKKMGITPTNLNYIYELLEDMKRSDVRIKYKGGGDSLGGIVSNIDREYKAIPGPGGCVLERYLWLITMNQTWMKLYDTSIKVRCKPALDIILQMRSGYSQAVARFSLTHGQGMVIKFSDIVKALGIEMEAKLVKQEMKPDAELLSKLGLTFGPDGTIRYEKKEGMVSFENPLPGKSSTGGNPKNR</sequence>
<feature type="compositionally biased region" description="Pro residues" evidence="1">
    <location>
        <begin position="14"/>
        <end position="29"/>
    </location>
</feature>
<feature type="compositionally biased region" description="Basic and acidic residues" evidence="1">
    <location>
        <begin position="1"/>
        <end position="10"/>
    </location>
</feature>
<proteinExistence type="predicted"/>
<dbReference type="EMBL" id="AY941098">
    <property type="protein sequence ID" value="AAX36056.1"/>
    <property type="molecule type" value="Genomic_DNA"/>
</dbReference>
<accession>Q58KH0</accession>
<evidence type="ECO:0000256" key="1">
    <source>
        <dbReference type="SAM" id="MobiDB-lite"/>
    </source>
</evidence>
<feature type="region of interest" description="Disordered" evidence="1">
    <location>
        <begin position="299"/>
        <end position="320"/>
    </location>
</feature>
<gene>
    <name evidence="2" type="primary">ORF320</name>
</gene>
<feature type="region of interest" description="Disordered" evidence="1">
    <location>
        <begin position="1"/>
        <end position="52"/>
    </location>
</feature>
<organism evidence="2">
    <name type="scientific">Leptospirillum ferrooxidans</name>
    <dbReference type="NCBI Taxonomy" id="180"/>
    <lineage>
        <taxon>Bacteria</taxon>
        <taxon>Pseudomonadati</taxon>
        <taxon>Nitrospirota</taxon>
        <taxon>Nitrospiria</taxon>
        <taxon>Nitrospirales</taxon>
        <taxon>Nitrospiraceae</taxon>
        <taxon>Leptospirillum</taxon>
    </lineage>
</organism>
<geneLocation type="plasmid" evidence="2">
    <name>p49879.1</name>
</geneLocation>
<protein>
    <submittedName>
        <fullName evidence="2">ORF320</fullName>
    </submittedName>
</protein>
<reference evidence="2" key="1">
    <citation type="journal article" date="2005" name="Appl. Environ. Microbiol.">
        <title>Isolation, Sequence Analysis, and Comparison of Two Plasmids (28 and 29 Kilobases) from the Biomining Bacterium Leptospirillum ferrooxidans ATCC 49879.</title>
        <authorList>
            <person name="Coram N.J."/>
            <person name="van Zyl L.J."/>
            <person name="Rawlings D.E."/>
        </authorList>
    </citation>
    <scope>NUCLEOTIDE SEQUENCE</scope>
    <source>
        <strain evidence="2">ATCC 49879</strain>
        <plasmid evidence="2">p49879.1</plasmid>
    </source>
</reference>
<dbReference type="RefSeq" id="WP_011264513.1">
    <property type="nucleotide sequence ID" value="NC_006907.1"/>
</dbReference>
<feature type="compositionally biased region" description="Polar residues" evidence="1">
    <location>
        <begin position="310"/>
        <end position="320"/>
    </location>
</feature>
<name>Q58KH0_9BACT</name>
<evidence type="ECO:0000313" key="2">
    <source>
        <dbReference type="EMBL" id="AAX36056.1"/>
    </source>
</evidence>
<dbReference type="AlphaFoldDB" id="Q58KH0"/>
<keyword evidence="2" id="KW-0614">Plasmid</keyword>